<dbReference type="CDD" id="cd09276">
    <property type="entry name" value="Rnase_HI_RT_non_LTR"/>
    <property type="match status" value="1"/>
</dbReference>
<accession>A0A224Z5T3</accession>
<sequence length="275" mass="29367">MFTDGSVRDSPRSAAAACVIPTTGTTIQCRLPFHASSTAAELAGLHLAADHLAATTPQQPVAILCDSRPALQALLQPVQAGLTVTLLHAKLTAIRASGVRLSLHWLPSHVGIAGNEEADAAAKAAHHGDTPVTKAVALSDYSRQRLRQLLPTAHPDRRVASGNPPPPLPETGLKRRERWLLLRLRTGSAWPAARMYAKGRSSSPACRRCGAEETLEHIICSCPALAGARCEMVRRYRLLGLPAATVEDFLFPARSRIAALRAFLKFAAPADLDAL</sequence>
<dbReference type="EMBL" id="GFPF01012403">
    <property type="protein sequence ID" value="MAA23549.1"/>
    <property type="molecule type" value="Transcribed_RNA"/>
</dbReference>
<dbReference type="SUPFAM" id="SSF53098">
    <property type="entry name" value="Ribonuclease H-like"/>
    <property type="match status" value="1"/>
</dbReference>
<reference evidence="3" key="1">
    <citation type="journal article" date="2017" name="Parasit. Vectors">
        <title>Sialotranscriptomics of Rhipicephalus zambeziensis reveals intricate expression profiles of secretory proteins and suggests tight temporal transcriptional regulation during blood-feeding.</title>
        <authorList>
            <person name="de Castro M.H."/>
            <person name="de Klerk D."/>
            <person name="Pienaar R."/>
            <person name="Rees D.J.G."/>
            <person name="Mans B.J."/>
        </authorList>
    </citation>
    <scope>NUCLEOTIDE SEQUENCE</scope>
    <source>
        <tissue evidence="3">Salivary glands</tissue>
    </source>
</reference>
<dbReference type="GO" id="GO:0004523">
    <property type="term" value="F:RNA-DNA hybrid ribonuclease activity"/>
    <property type="evidence" value="ECO:0007669"/>
    <property type="project" value="InterPro"/>
</dbReference>
<protein>
    <submittedName>
        <fullName evidence="3">Tick transposon</fullName>
    </submittedName>
</protein>
<dbReference type="InterPro" id="IPR002156">
    <property type="entry name" value="RNaseH_domain"/>
</dbReference>
<dbReference type="GO" id="GO:0003676">
    <property type="term" value="F:nucleic acid binding"/>
    <property type="evidence" value="ECO:0007669"/>
    <property type="project" value="InterPro"/>
</dbReference>
<evidence type="ECO:0000259" key="2">
    <source>
        <dbReference type="PROSITE" id="PS50879"/>
    </source>
</evidence>
<dbReference type="Pfam" id="PF00075">
    <property type="entry name" value="RNase_H"/>
    <property type="match status" value="1"/>
</dbReference>
<dbReference type="Gene3D" id="3.30.420.10">
    <property type="entry name" value="Ribonuclease H-like superfamily/Ribonuclease H"/>
    <property type="match status" value="1"/>
</dbReference>
<evidence type="ECO:0000256" key="1">
    <source>
        <dbReference type="SAM" id="MobiDB-lite"/>
    </source>
</evidence>
<name>A0A224Z5T3_9ACAR</name>
<organism evidence="3">
    <name type="scientific">Rhipicephalus zambeziensis</name>
    <dbReference type="NCBI Taxonomy" id="60191"/>
    <lineage>
        <taxon>Eukaryota</taxon>
        <taxon>Metazoa</taxon>
        <taxon>Ecdysozoa</taxon>
        <taxon>Arthropoda</taxon>
        <taxon>Chelicerata</taxon>
        <taxon>Arachnida</taxon>
        <taxon>Acari</taxon>
        <taxon>Parasitiformes</taxon>
        <taxon>Ixodida</taxon>
        <taxon>Ixodoidea</taxon>
        <taxon>Ixodidae</taxon>
        <taxon>Rhipicephalinae</taxon>
        <taxon>Rhipicephalus</taxon>
        <taxon>Rhipicephalus</taxon>
    </lineage>
</organism>
<dbReference type="InterPro" id="IPR036397">
    <property type="entry name" value="RNaseH_sf"/>
</dbReference>
<feature type="region of interest" description="Disordered" evidence="1">
    <location>
        <begin position="152"/>
        <end position="172"/>
    </location>
</feature>
<proteinExistence type="predicted"/>
<dbReference type="InterPro" id="IPR012337">
    <property type="entry name" value="RNaseH-like_sf"/>
</dbReference>
<feature type="domain" description="RNase H type-1" evidence="2">
    <location>
        <begin position="1"/>
        <end position="127"/>
    </location>
</feature>
<evidence type="ECO:0000313" key="3">
    <source>
        <dbReference type="EMBL" id="MAA23549.1"/>
    </source>
</evidence>
<dbReference type="PROSITE" id="PS50879">
    <property type="entry name" value="RNASE_H_1"/>
    <property type="match status" value="1"/>
</dbReference>
<dbReference type="AlphaFoldDB" id="A0A224Z5T3"/>